<comment type="caution">
    <text evidence="1">The sequence shown here is derived from an EMBL/GenBank/DDBJ whole genome shotgun (WGS) entry which is preliminary data.</text>
</comment>
<dbReference type="NCBIfam" id="TIGR03292">
    <property type="entry name" value="PhnH_redo"/>
    <property type="match status" value="1"/>
</dbReference>
<dbReference type="SUPFAM" id="SSF159709">
    <property type="entry name" value="PhnH-like"/>
    <property type="match status" value="1"/>
</dbReference>
<dbReference type="Gene3D" id="3.40.50.11310">
    <property type="entry name" value="Bacterial phosphonate metabolism protein PhnH"/>
    <property type="match status" value="1"/>
</dbReference>
<dbReference type="GO" id="GO:0019634">
    <property type="term" value="P:organic phosphonate metabolic process"/>
    <property type="evidence" value="ECO:0007669"/>
    <property type="project" value="InterPro"/>
</dbReference>
<dbReference type="AlphaFoldDB" id="A0A2R6Y2A2"/>
<evidence type="ECO:0000313" key="1">
    <source>
        <dbReference type="EMBL" id="PTQ56814.1"/>
    </source>
</evidence>
<organism evidence="1 2">
    <name type="scientific">Candidatus Carbonibacillus altaicus</name>
    <dbReference type="NCBI Taxonomy" id="2163959"/>
    <lineage>
        <taxon>Bacteria</taxon>
        <taxon>Bacillati</taxon>
        <taxon>Bacillota</taxon>
        <taxon>Bacilli</taxon>
        <taxon>Bacillales</taxon>
        <taxon>Candidatus Carbonibacillus</taxon>
    </lineage>
</organism>
<dbReference type="InterPro" id="IPR038058">
    <property type="entry name" value="PhnH-like_sp"/>
</dbReference>
<sequence length="200" mass="22361">MRIASPQHAQKIFRRVLQAFASPGTILEMQPLLAMRPQGERVPVDGIYDGTLALAELLLDQDTTHEVIGESTHASQSVLTLLTGSPYATLETAHFVFILKQADLHRMVEAVQKANRGTLLEPHTSATLIFEIPSLNHGPCYRLKGPGILKERKQPIDLHPTLIELRRDVDFAYPLGQDWIVIDQESRCLALPRTTRIDPC</sequence>
<reference evidence="2" key="1">
    <citation type="journal article" date="2018" name="Sci. Rep.">
        <title>Lignite coal burning seam in the remote Altai Mountains harbors a hydrogen-driven thermophilic microbial community.</title>
        <authorList>
            <person name="Kadnikov V.V."/>
            <person name="Mardanov A.V."/>
            <person name="Ivasenko D.A."/>
            <person name="Antsiferov D.V."/>
            <person name="Beletsky A.V."/>
            <person name="Karnachuk O.V."/>
            <person name="Ravin N.V."/>
        </authorList>
    </citation>
    <scope>NUCLEOTIDE SEQUENCE [LARGE SCALE GENOMIC DNA]</scope>
</reference>
<dbReference type="InterPro" id="IPR008772">
    <property type="entry name" value="Phosphonate_metab_PhnH"/>
</dbReference>
<gene>
    <name evidence="1" type="ORF">BSOLF_2616</name>
</gene>
<evidence type="ECO:0000313" key="2">
    <source>
        <dbReference type="Proteomes" id="UP000244338"/>
    </source>
</evidence>
<dbReference type="Pfam" id="PF05845">
    <property type="entry name" value="PhnH"/>
    <property type="match status" value="1"/>
</dbReference>
<proteinExistence type="predicted"/>
<name>A0A2R6Y2A2_9BACL</name>
<protein>
    <submittedName>
        <fullName evidence="1">PhnH protein</fullName>
    </submittedName>
</protein>
<dbReference type="Proteomes" id="UP000244338">
    <property type="component" value="Unassembled WGS sequence"/>
</dbReference>
<accession>A0A2R6Y2A2</accession>
<dbReference type="EMBL" id="PEBX01000018">
    <property type="protein sequence ID" value="PTQ56814.1"/>
    <property type="molecule type" value="Genomic_DNA"/>
</dbReference>